<comment type="caution">
    <text evidence="1">The sequence shown here is derived from an EMBL/GenBank/DDBJ whole genome shotgun (WGS) entry which is preliminary data.</text>
</comment>
<organism evidence="1 2">
    <name type="scientific">Helicocarpus griseus UAMH5409</name>
    <dbReference type="NCBI Taxonomy" id="1447875"/>
    <lineage>
        <taxon>Eukaryota</taxon>
        <taxon>Fungi</taxon>
        <taxon>Dikarya</taxon>
        <taxon>Ascomycota</taxon>
        <taxon>Pezizomycotina</taxon>
        <taxon>Eurotiomycetes</taxon>
        <taxon>Eurotiomycetidae</taxon>
        <taxon>Onygenales</taxon>
        <taxon>Ajellomycetaceae</taxon>
        <taxon>Helicocarpus</taxon>
    </lineage>
</organism>
<name>A0A2B7X612_9EURO</name>
<keyword evidence="2" id="KW-1185">Reference proteome</keyword>
<dbReference type="Proteomes" id="UP000223968">
    <property type="component" value="Unassembled WGS sequence"/>
</dbReference>
<protein>
    <submittedName>
        <fullName evidence="1">Uncharacterized protein</fullName>
    </submittedName>
</protein>
<evidence type="ECO:0000313" key="1">
    <source>
        <dbReference type="EMBL" id="PGH04300.1"/>
    </source>
</evidence>
<evidence type="ECO:0000313" key="2">
    <source>
        <dbReference type="Proteomes" id="UP000223968"/>
    </source>
</evidence>
<sequence length="209" mass="24325">MENVPTSPQEWHAYAKKYGVKSMPIHDIVKLNSASKIKVPQFLALRDIWNMKRSDKVDVDKTYGIKYRAEDLKDLPWNKHWTRYVQEPVTTEEAKLLPLVKDEQIVNTAIILLLRGICLRMPGLEAARWSIERKAFHFGQHKLPKKKSLYEARTEGHFSLIDQDYSRSLAILEVKAQVRDDAEPWMQESAQMAAWIYDEPSKESDSVSR</sequence>
<accession>A0A2B7X612</accession>
<dbReference type="STRING" id="1447875.A0A2B7X612"/>
<dbReference type="EMBL" id="PDNB01000138">
    <property type="protein sequence ID" value="PGH04300.1"/>
    <property type="molecule type" value="Genomic_DNA"/>
</dbReference>
<proteinExistence type="predicted"/>
<reference evidence="1 2" key="1">
    <citation type="submission" date="2017-10" db="EMBL/GenBank/DDBJ databases">
        <title>Comparative genomics in systemic dimorphic fungi from Ajellomycetaceae.</title>
        <authorList>
            <person name="Munoz J.F."/>
            <person name="Mcewen J.G."/>
            <person name="Clay O.K."/>
            <person name="Cuomo C.A."/>
        </authorList>
    </citation>
    <scope>NUCLEOTIDE SEQUENCE [LARGE SCALE GENOMIC DNA]</scope>
    <source>
        <strain evidence="1 2">UAMH5409</strain>
    </source>
</reference>
<dbReference type="OrthoDB" id="4207188at2759"/>
<gene>
    <name evidence="1" type="ORF">AJ79_07147</name>
</gene>
<dbReference type="AlphaFoldDB" id="A0A2B7X612"/>